<accession>A0A221V0T1</accession>
<evidence type="ECO:0000256" key="1">
    <source>
        <dbReference type="SAM" id="Phobius"/>
    </source>
</evidence>
<keyword evidence="1" id="KW-0472">Membrane</keyword>
<reference evidence="2 3" key="1">
    <citation type="submission" date="2017-07" db="EMBL/GenBank/DDBJ databases">
        <title>Genome Sequence of Arenibacter algicola Strain SMS7 Isolated from a culture of the Diatom Skeletonema marinoi.</title>
        <authorList>
            <person name="Topel M."/>
            <person name="Pinder M.I.M."/>
            <person name="Johansson O.N."/>
            <person name="Kourtchenko O."/>
            <person name="Godhe A."/>
            <person name="Clarke A.K."/>
        </authorList>
    </citation>
    <scope>NUCLEOTIDE SEQUENCE [LARGE SCALE GENOMIC DNA]</scope>
    <source>
        <strain evidence="2 3">SMS7</strain>
    </source>
</reference>
<dbReference type="eggNOG" id="ENOG5032U9I">
    <property type="taxonomic scope" value="Bacteria"/>
</dbReference>
<evidence type="ECO:0000313" key="2">
    <source>
        <dbReference type="EMBL" id="ASO07215.1"/>
    </source>
</evidence>
<dbReference type="EMBL" id="CP022515">
    <property type="protein sequence ID" value="ASO07215.1"/>
    <property type="molecule type" value="Genomic_DNA"/>
</dbReference>
<protein>
    <recommendedName>
        <fullName evidence="4">Glycine zipper family protein</fullName>
    </recommendedName>
</protein>
<dbReference type="AlphaFoldDB" id="A0A221V0T1"/>
<keyword evidence="1" id="KW-0812">Transmembrane</keyword>
<dbReference type="Proteomes" id="UP000204551">
    <property type="component" value="Chromosome"/>
</dbReference>
<dbReference type="KEGG" id="aalg:AREALGSMS7_03805"/>
<keyword evidence="1" id="KW-1133">Transmembrane helix</keyword>
<feature type="transmembrane region" description="Helical" evidence="1">
    <location>
        <begin position="103"/>
        <end position="125"/>
    </location>
</feature>
<proteinExistence type="predicted"/>
<sequence>MTSATNQEKIKIMTLQNALDHFKNLESKTTIKSEIKIYQKFIQILTSLENCDLSDAEIQSIEQQLDGFGLNSNSTKNRKYFTRTYDLFQNYLKDTFALTIKDYYTNMGLGLGASFGIIFGIVVISNLERSLGISFGIALGMLIGLAIGRNLDSQAKAAGKMLL</sequence>
<evidence type="ECO:0000313" key="3">
    <source>
        <dbReference type="Proteomes" id="UP000204551"/>
    </source>
</evidence>
<feature type="transmembrane region" description="Helical" evidence="1">
    <location>
        <begin position="131"/>
        <end position="151"/>
    </location>
</feature>
<evidence type="ECO:0008006" key="4">
    <source>
        <dbReference type="Google" id="ProtNLM"/>
    </source>
</evidence>
<name>A0A221V0T1_9FLAO</name>
<gene>
    <name evidence="2" type="ORF">AREALGSMS7_03805</name>
</gene>
<organism evidence="2 3">
    <name type="scientific">Arenibacter algicola</name>
    <dbReference type="NCBI Taxonomy" id="616991"/>
    <lineage>
        <taxon>Bacteria</taxon>
        <taxon>Pseudomonadati</taxon>
        <taxon>Bacteroidota</taxon>
        <taxon>Flavobacteriia</taxon>
        <taxon>Flavobacteriales</taxon>
        <taxon>Flavobacteriaceae</taxon>
        <taxon>Arenibacter</taxon>
    </lineage>
</organism>
<dbReference type="STRING" id="616991.GCA_000733925_02045"/>